<gene>
    <name evidence="3" type="ORF">UBRO2_05509</name>
</gene>
<proteinExistence type="predicted"/>
<keyword evidence="4" id="KW-1185">Reference proteome</keyword>
<comment type="caution">
    <text evidence="3">The sequence shown here is derived from an EMBL/GenBank/DDBJ whole genome shotgun (WGS) entry which is preliminary data.</text>
</comment>
<evidence type="ECO:0000256" key="1">
    <source>
        <dbReference type="SAM" id="MobiDB-lite"/>
    </source>
</evidence>
<feature type="compositionally biased region" description="Polar residues" evidence="1">
    <location>
        <begin position="133"/>
        <end position="142"/>
    </location>
</feature>
<dbReference type="AlphaFoldDB" id="A0A8H8QTS0"/>
<evidence type="ECO:0000313" key="3">
    <source>
        <dbReference type="EMBL" id="SYW84409.1"/>
    </source>
</evidence>
<protein>
    <submittedName>
        <fullName evidence="3">Uncharacterized protein</fullName>
    </submittedName>
</protein>
<dbReference type="Proteomes" id="UP000658997">
    <property type="component" value="Unassembled WGS sequence"/>
</dbReference>
<feature type="signal peptide" evidence="2">
    <location>
        <begin position="1"/>
        <end position="24"/>
    </location>
</feature>
<dbReference type="EMBL" id="ULHB01000175">
    <property type="protein sequence ID" value="SYW84409.1"/>
    <property type="molecule type" value="Genomic_DNA"/>
</dbReference>
<feature type="region of interest" description="Disordered" evidence="1">
    <location>
        <begin position="127"/>
        <end position="196"/>
    </location>
</feature>
<evidence type="ECO:0000256" key="2">
    <source>
        <dbReference type="SAM" id="SignalP"/>
    </source>
</evidence>
<feature type="region of interest" description="Disordered" evidence="1">
    <location>
        <begin position="289"/>
        <end position="342"/>
    </location>
</feature>
<keyword evidence="2" id="KW-0732">Signal</keyword>
<feature type="compositionally biased region" description="Polar residues" evidence="1">
    <location>
        <begin position="166"/>
        <end position="175"/>
    </location>
</feature>
<feature type="chain" id="PRO_5034354791" evidence="2">
    <location>
        <begin position="25"/>
        <end position="478"/>
    </location>
</feature>
<accession>A0A8H8QTS0</accession>
<sequence>MKLYTTLNVTLVAITVITMLSASAAPMYARPGPIIPEQNENVAVWWKDYMLLHSMKVPPIPAQIDMLNDKNFGFHFKPFRQRVAQLDHLKTWALKNPEMRRALTEHQRDLLQKPFFEWNSPALTSDKLDPVSLHTSSTSQAASLGRRGNVGQNRLDLTLRLGPSPGRSQPAQPSTPFHDAEQSNAESSSFVPTLSQYPPSPVIHPIDQVYLNPQPHPPEAERLLFGYPINSERSWVADQPWQMNTFEQAFKMPPGLVQIEKGKQIGEGSSSHPQAEPEQVQWDAQASFADQQEPQKKFRQLRPKPPTRPTLHLYPPEWTTPPADEGKSSRQPRSHSQMRMFGKEGKVTAEAGYKVGDDVRTGAYLQMYGGHGPFLDDSGVAQLTSDSSSKKVELRYQGSEQARRWEQSLNSDIKRVKSPPTSGEETAFDLTQFKTLFEKYKVEHLGQPLSAVIRKVKFFAQPARDLQERIDALVQVKE</sequence>
<name>A0A8H8QTS0_9BASI</name>
<organism evidence="3 4">
    <name type="scientific">Ustilago bromivora</name>
    <dbReference type="NCBI Taxonomy" id="307758"/>
    <lineage>
        <taxon>Eukaryota</taxon>
        <taxon>Fungi</taxon>
        <taxon>Dikarya</taxon>
        <taxon>Basidiomycota</taxon>
        <taxon>Ustilaginomycotina</taxon>
        <taxon>Ustilaginomycetes</taxon>
        <taxon>Ustilaginales</taxon>
        <taxon>Ustilaginaceae</taxon>
        <taxon>Ustilago</taxon>
    </lineage>
</organism>
<evidence type="ECO:0000313" key="4">
    <source>
        <dbReference type="Proteomes" id="UP000658997"/>
    </source>
</evidence>
<reference evidence="3" key="1">
    <citation type="submission" date="2018-08" db="EMBL/GenBank/DDBJ databases">
        <authorList>
            <person name="Guldener U."/>
        </authorList>
    </citation>
    <scope>NUCLEOTIDE SEQUENCE</scope>
    <source>
        <strain evidence="3">UB2</strain>
    </source>
</reference>
<feature type="compositionally biased region" description="Polar residues" evidence="1">
    <location>
        <begin position="182"/>
        <end position="196"/>
    </location>
</feature>